<gene>
    <name evidence="6" type="ORF">JX265_011789</name>
</gene>
<dbReference type="PANTHER" id="PTHR47429:SF7">
    <property type="entry name" value="GATA-FACTOR"/>
    <property type="match status" value="1"/>
</dbReference>
<dbReference type="Proteomes" id="UP000829685">
    <property type="component" value="Unassembled WGS sequence"/>
</dbReference>
<accession>A0A9P9WBU9</accession>
<sequence>MQGMSTPHDSRSPDQLSDRAGVCASSPSFTISSGATPSHRDDSTTEASHGSSDGPRNPSTGRQPGFEHGYQNASVPTETTPFDIFRALHKLAVRPNQQIALDAIHMSRPFVVTDVSGLDEAVIFVSDSWLTLTGYDREDILGKNCRILQSPPGKVSPGRPSEFNMGASAYELKQKIRTGQEIQHVILNYKKTGEVFMNMLTIIPISWDTPDIRFIFGFPTDMSVASLPANFRLDAHTMNVMARNLDLPDSVDAMITQLSGHYRMQPSNSQVKQDNPNRGENSQKPHFRSPTEQNQRISQLLSHLMSDSDFMSHVDTDEWNSMLLENTGGLVQVLSPKGTIVFISSSSHRLLGYRPDELLGTCIESICHPSDAVAALRGLKSSSADSPIELNFRLRRQDGQYLLFQNYGATWKENPRKWAVLVGYPQTMFPLHSQVIDRNVGFGDRDIWFKVSTSGLILHVFPNPQPALGIQTTSLVGTMLGTHIKDQSERVQFQSALLNTRLDVTTSTLRLRTARGHDLPTQMLFYPGETSGDTKPHFLLVQCRILKPPARGASSYF</sequence>
<keyword evidence="3" id="KW-0157">Chromophore</keyword>
<dbReference type="CDD" id="cd00130">
    <property type="entry name" value="PAS"/>
    <property type="match status" value="2"/>
</dbReference>
<dbReference type="SMART" id="SM00091">
    <property type="entry name" value="PAS"/>
    <property type="match status" value="2"/>
</dbReference>
<dbReference type="Gene3D" id="3.30.450.20">
    <property type="entry name" value="PAS domain"/>
    <property type="match status" value="2"/>
</dbReference>
<name>A0A9P9WBU9_9PEZI</name>
<feature type="compositionally biased region" description="Polar residues" evidence="4">
    <location>
        <begin position="265"/>
        <end position="274"/>
    </location>
</feature>
<dbReference type="NCBIfam" id="TIGR00229">
    <property type="entry name" value="sensory_box"/>
    <property type="match status" value="1"/>
</dbReference>
<dbReference type="GO" id="GO:0005634">
    <property type="term" value="C:nucleus"/>
    <property type="evidence" value="ECO:0007669"/>
    <property type="project" value="TreeGrafter"/>
</dbReference>
<dbReference type="AlphaFoldDB" id="A0A9P9WBU9"/>
<feature type="domain" description="PAS" evidence="5">
    <location>
        <begin position="316"/>
        <end position="371"/>
    </location>
</feature>
<comment type="caution">
    <text evidence="6">The sequence shown here is derived from an EMBL/GenBank/DDBJ whole genome shotgun (WGS) entry which is preliminary data.</text>
</comment>
<keyword evidence="1" id="KW-0285">Flavoprotein</keyword>
<dbReference type="Pfam" id="PF08447">
    <property type="entry name" value="PAS_3"/>
    <property type="match status" value="1"/>
</dbReference>
<evidence type="ECO:0000313" key="7">
    <source>
        <dbReference type="Proteomes" id="UP000829685"/>
    </source>
</evidence>
<feature type="compositionally biased region" description="Polar residues" evidence="4">
    <location>
        <begin position="284"/>
        <end position="295"/>
    </location>
</feature>
<feature type="compositionally biased region" description="Polar residues" evidence="4">
    <location>
        <begin position="25"/>
        <end position="36"/>
    </location>
</feature>
<evidence type="ECO:0000256" key="1">
    <source>
        <dbReference type="ARBA" id="ARBA00022630"/>
    </source>
</evidence>
<feature type="domain" description="PAS" evidence="5">
    <location>
        <begin position="109"/>
        <end position="144"/>
    </location>
</feature>
<keyword evidence="7" id="KW-1185">Reference proteome</keyword>
<dbReference type="SUPFAM" id="SSF55785">
    <property type="entry name" value="PYP-like sensor domain (PAS domain)"/>
    <property type="match status" value="2"/>
</dbReference>
<dbReference type="PANTHER" id="PTHR47429">
    <property type="entry name" value="PROTEIN TWIN LOV 1"/>
    <property type="match status" value="1"/>
</dbReference>
<reference evidence="6" key="1">
    <citation type="submission" date="2021-03" db="EMBL/GenBank/DDBJ databases">
        <title>Revisited historic fungal species revealed as producer of novel bioactive compounds through whole genome sequencing and comparative genomics.</title>
        <authorList>
            <person name="Vignolle G.A."/>
            <person name="Hochenegger N."/>
            <person name="Mach R.L."/>
            <person name="Mach-Aigner A.R."/>
            <person name="Javad Rahimi M."/>
            <person name="Salim K.A."/>
            <person name="Chan C.M."/>
            <person name="Lim L.B.L."/>
            <person name="Cai F."/>
            <person name="Druzhinina I.S."/>
            <person name="U'Ren J.M."/>
            <person name="Derntl C."/>
        </authorList>
    </citation>
    <scope>NUCLEOTIDE SEQUENCE</scope>
    <source>
        <strain evidence="6">TUCIM 5799</strain>
    </source>
</reference>
<feature type="region of interest" description="Disordered" evidence="4">
    <location>
        <begin position="262"/>
        <end position="295"/>
    </location>
</feature>
<dbReference type="InterPro" id="IPR000014">
    <property type="entry name" value="PAS"/>
</dbReference>
<evidence type="ECO:0000259" key="5">
    <source>
        <dbReference type="PROSITE" id="PS50112"/>
    </source>
</evidence>
<proteinExistence type="predicted"/>
<evidence type="ECO:0000256" key="4">
    <source>
        <dbReference type="SAM" id="MobiDB-lite"/>
    </source>
</evidence>
<evidence type="ECO:0000313" key="6">
    <source>
        <dbReference type="EMBL" id="KAI1856277.1"/>
    </source>
</evidence>
<dbReference type="Pfam" id="PF13426">
    <property type="entry name" value="PAS_9"/>
    <property type="match status" value="1"/>
</dbReference>
<protein>
    <recommendedName>
        <fullName evidence="5">PAS domain-containing protein</fullName>
    </recommendedName>
</protein>
<dbReference type="InterPro" id="IPR035965">
    <property type="entry name" value="PAS-like_dom_sf"/>
</dbReference>
<evidence type="ECO:0000256" key="2">
    <source>
        <dbReference type="ARBA" id="ARBA00022643"/>
    </source>
</evidence>
<dbReference type="PROSITE" id="PS50112">
    <property type="entry name" value="PAS"/>
    <property type="match status" value="2"/>
</dbReference>
<evidence type="ECO:0000256" key="3">
    <source>
        <dbReference type="ARBA" id="ARBA00022991"/>
    </source>
</evidence>
<feature type="region of interest" description="Disordered" evidence="4">
    <location>
        <begin position="1"/>
        <end position="77"/>
    </location>
</feature>
<keyword evidence="2" id="KW-0288">FMN</keyword>
<dbReference type="InterPro" id="IPR013655">
    <property type="entry name" value="PAS_fold_3"/>
</dbReference>
<dbReference type="EMBL" id="JAFIMR010000045">
    <property type="protein sequence ID" value="KAI1856277.1"/>
    <property type="molecule type" value="Genomic_DNA"/>
</dbReference>
<organism evidence="6 7">
    <name type="scientific">Neoarthrinium moseri</name>
    <dbReference type="NCBI Taxonomy" id="1658444"/>
    <lineage>
        <taxon>Eukaryota</taxon>
        <taxon>Fungi</taxon>
        <taxon>Dikarya</taxon>
        <taxon>Ascomycota</taxon>
        <taxon>Pezizomycotina</taxon>
        <taxon>Sordariomycetes</taxon>
        <taxon>Xylariomycetidae</taxon>
        <taxon>Amphisphaeriales</taxon>
        <taxon>Apiosporaceae</taxon>
        <taxon>Neoarthrinium</taxon>
    </lineage>
</organism>